<feature type="non-terminal residue" evidence="2">
    <location>
        <position position="1"/>
    </location>
</feature>
<accession>A0A7J7LNI2</accession>
<feature type="compositionally biased region" description="Basic residues" evidence="1">
    <location>
        <begin position="118"/>
        <end position="131"/>
    </location>
</feature>
<proteinExistence type="predicted"/>
<dbReference type="AlphaFoldDB" id="A0A7J7LNI2"/>
<dbReference type="GO" id="GO:0005739">
    <property type="term" value="C:mitochondrion"/>
    <property type="evidence" value="ECO:0007669"/>
    <property type="project" value="TreeGrafter"/>
</dbReference>
<protein>
    <submittedName>
        <fullName evidence="2">Uncharacterized protein</fullName>
    </submittedName>
</protein>
<dbReference type="PANTHER" id="PTHR36767:SF1">
    <property type="entry name" value="OS05G0126200 PROTEIN"/>
    <property type="match status" value="1"/>
</dbReference>
<dbReference type="EMBL" id="JACGCM010002137">
    <property type="protein sequence ID" value="KAF6144112.1"/>
    <property type="molecule type" value="Genomic_DNA"/>
</dbReference>
<feature type="region of interest" description="Disordered" evidence="1">
    <location>
        <begin position="98"/>
        <end position="131"/>
    </location>
</feature>
<evidence type="ECO:0000313" key="3">
    <source>
        <dbReference type="Proteomes" id="UP000541444"/>
    </source>
</evidence>
<dbReference type="OrthoDB" id="1921449at2759"/>
<evidence type="ECO:0000256" key="1">
    <source>
        <dbReference type="SAM" id="MobiDB-lite"/>
    </source>
</evidence>
<dbReference type="Proteomes" id="UP000541444">
    <property type="component" value="Unassembled WGS sequence"/>
</dbReference>
<name>A0A7J7LNI2_9MAGN</name>
<dbReference type="PANTHER" id="PTHR36767">
    <property type="entry name" value="OS05G0126200 PROTEIN"/>
    <property type="match status" value="1"/>
</dbReference>
<comment type="caution">
    <text evidence="2">The sequence shown here is derived from an EMBL/GenBank/DDBJ whole genome shotgun (WGS) entry which is preliminary data.</text>
</comment>
<reference evidence="2 3" key="1">
    <citation type="journal article" date="2020" name="IScience">
        <title>Genome Sequencing of the Endangered Kingdonia uniflora (Circaeasteraceae, Ranunculales) Reveals Potential Mechanisms of Evolutionary Specialization.</title>
        <authorList>
            <person name="Sun Y."/>
            <person name="Deng T."/>
            <person name="Zhang A."/>
            <person name="Moore M.J."/>
            <person name="Landis J.B."/>
            <person name="Lin N."/>
            <person name="Zhang H."/>
            <person name="Zhang X."/>
            <person name="Huang J."/>
            <person name="Zhang X."/>
            <person name="Sun H."/>
            <person name="Wang H."/>
        </authorList>
    </citation>
    <scope>NUCLEOTIDE SEQUENCE [LARGE SCALE GENOMIC DNA]</scope>
    <source>
        <strain evidence="2">TB1705</strain>
        <tissue evidence="2">Leaf</tissue>
    </source>
</reference>
<evidence type="ECO:0000313" key="2">
    <source>
        <dbReference type="EMBL" id="KAF6144112.1"/>
    </source>
</evidence>
<gene>
    <name evidence="2" type="ORF">GIB67_004785</name>
</gene>
<keyword evidence="3" id="KW-1185">Reference proteome</keyword>
<organism evidence="2 3">
    <name type="scientific">Kingdonia uniflora</name>
    <dbReference type="NCBI Taxonomy" id="39325"/>
    <lineage>
        <taxon>Eukaryota</taxon>
        <taxon>Viridiplantae</taxon>
        <taxon>Streptophyta</taxon>
        <taxon>Embryophyta</taxon>
        <taxon>Tracheophyta</taxon>
        <taxon>Spermatophyta</taxon>
        <taxon>Magnoliopsida</taxon>
        <taxon>Ranunculales</taxon>
        <taxon>Circaeasteraceae</taxon>
        <taxon>Kingdonia</taxon>
    </lineage>
</organism>
<sequence length="131" mass="15224">MGFGALRNTLRPFVRTLLPHSSIRASPLIPPRFTSQTPELHWGGFTSIREQLQSWGFRSSNGIHSLTDTRFPKRRPGFENRRKRATLRPTGPIRWVLYTPGQPILPNNPNEGSVKNRNERKRARQRRAFIR</sequence>